<gene>
    <name evidence="2" type="ORF">E2562_025477</name>
</gene>
<organism evidence="2 3">
    <name type="scientific">Oryza meyeriana var. granulata</name>
    <dbReference type="NCBI Taxonomy" id="110450"/>
    <lineage>
        <taxon>Eukaryota</taxon>
        <taxon>Viridiplantae</taxon>
        <taxon>Streptophyta</taxon>
        <taxon>Embryophyta</taxon>
        <taxon>Tracheophyta</taxon>
        <taxon>Spermatophyta</taxon>
        <taxon>Magnoliopsida</taxon>
        <taxon>Liliopsida</taxon>
        <taxon>Poales</taxon>
        <taxon>Poaceae</taxon>
        <taxon>BOP clade</taxon>
        <taxon>Oryzoideae</taxon>
        <taxon>Oryzeae</taxon>
        <taxon>Oryzinae</taxon>
        <taxon>Oryza</taxon>
        <taxon>Oryza meyeriana</taxon>
    </lineage>
</organism>
<feature type="signal peptide" evidence="1">
    <location>
        <begin position="1"/>
        <end position="17"/>
    </location>
</feature>
<dbReference type="Proteomes" id="UP000479710">
    <property type="component" value="Unassembled WGS sequence"/>
</dbReference>
<accession>A0A6G1CIM0</accession>
<protein>
    <submittedName>
        <fullName evidence="2">Uncharacterized protein</fullName>
    </submittedName>
</protein>
<keyword evidence="3" id="KW-1185">Reference proteome</keyword>
<sequence>MALITVRLYLCLQLVKADIEHQCKDMLQQGIIRLNTRCSPCRSSESCDQFACKL</sequence>
<evidence type="ECO:0000313" key="3">
    <source>
        <dbReference type="Proteomes" id="UP000479710"/>
    </source>
</evidence>
<keyword evidence="1" id="KW-0732">Signal</keyword>
<evidence type="ECO:0000256" key="1">
    <source>
        <dbReference type="SAM" id="SignalP"/>
    </source>
</evidence>
<comment type="caution">
    <text evidence="2">The sequence shown here is derived from an EMBL/GenBank/DDBJ whole genome shotgun (WGS) entry which is preliminary data.</text>
</comment>
<feature type="chain" id="PRO_5026266337" evidence="1">
    <location>
        <begin position="18"/>
        <end position="54"/>
    </location>
</feature>
<evidence type="ECO:0000313" key="2">
    <source>
        <dbReference type="EMBL" id="KAF0899911.1"/>
    </source>
</evidence>
<name>A0A6G1CIM0_9ORYZ</name>
<feature type="non-terminal residue" evidence="2">
    <location>
        <position position="54"/>
    </location>
</feature>
<reference evidence="2 3" key="1">
    <citation type="submission" date="2019-11" db="EMBL/GenBank/DDBJ databases">
        <title>Whole genome sequence of Oryza granulata.</title>
        <authorList>
            <person name="Li W."/>
        </authorList>
    </citation>
    <scope>NUCLEOTIDE SEQUENCE [LARGE SCALE GENOMIC DNA]</scope>
    <source>
        <strain evidence="3">cv. Menghai</strain>
        <tissue evidence="2">Leaf</tissue>
    </source>
</reference>
<proteinExistence type="predicted"/>
<dbReference type="EMBL" id="SPHZ02000009">
    <property type="protein sequence ID" value="KAF0899911.1"/>
    <property type="molecule type" value="Genomic_DNA"/>
</dbReference>
<dbReference type="AlphaFoldDB" id="A0A6G1CIM0"/>